<feature type="region of interest" description="Disordered" evidence="1">
    <location>
        <begin position="92"/>
        <end position="133"/>
    </location>
</feature>
<dbReference type="Proteomes" id="UP001153069">
    <property type="component" value="Unassembled WGS sequence"/>
</dbReference>
<proteinExistence type="predicted"/>
<evidence type="ECO:0000256" key="1">
    <source>
        <dbReference type="SAM" id="MobiDB-lite"/>
    </source>
</evidence>
<dbReference type="EMBL" id="CAICTM010000919">
    <property type="protein sequence ID" value="CAB9518287.1"/>
    <property type="molecule type" value="Genomic_DNA"/>
</dbReference>
<feature type="compositionally biased region" description="Polar residues" evidence="1">
    <location>
        <begin position="99"/>
        <end position="109"/>
    </location>
</feature>
<sequence>MNFGRGNNRAWLPMGNNQAVPLTLIAREARRPPASRTLRLARNPNVLFRVHAAAAERQAPQGMQQDTMANLQAILGEAMDLIPERMVGEADEEEMLLKSSGSENETIPASSLEVCGGGGETAEFDGTAPEANL</sequence>
<protein>
    <submittedName>
        <fullName evidence="2">Uncharacterized protein</fullName>
    </submittedName>
</protein>
<organism evidence="2 3">
    <name type="scientific">Seminavis robusta</name>
    <dbReference type="NCBI Taxonomy" id="568900"/>
    <lineage>
        <taxon>Eukaryota</taxon>
        <taxon>Sar</taxon>
        <taxon>Stramenopiles</taxon>
        <taxon>Ochrophyta</taxon>
        <taxon>Bacillariophyta</taxon>
        <taxon>Bacillariophyceae</taxon>
        <taxon>Bacillariophycidae</taxon>
        <taxon>Naviculales</taxon>
        <taxon>Naviculaceae</taxon>
        <taxon>Seminavis</taxon>
    </lineage>
</organism>
<evidence type="ECO:0000313" key="2">
    <source>
        <dbReference type="EMBL" id="CAB9518287.1"/>
    </source>
</evidence>
<gene>
    <name evidence="2" type="ORF">SEMRO_921_G220410.1</name>
</gene>
<evidence type="ECO:0000313" key="3">
    <source>
        <dbReference type="Proteomes" id="UP001153069"/>
    </source>
</evidence>
<keyword evidence="3" id="KW-1185">Reference proteome</keyword>
<comment type="caution">
    <text evidence="2">The sequence shown here is derived from an EMBL/GenBank/DDBJ whole genome shotgun (WGS) entry which is preliminary data.</text>
</comment>
<reference evidence="2" key="1">
    <citation type="submission" date="2020-06" db="EMBL/GenBank/DDBJ databases">
        <authorList>
            <consortium name="Plant Systems Biology data submission"/>
        </authorList>
    </citation>
    <scope>NUCLEOTIDE SEQUENCE</scope>
    <source>
        <strain evidence="2">D6</strain>
    </source>
</reference>
<accession>A0A9N8EBD9</accession>
<name>A0A9N8EBD9_9STRA</name>
<dbReference type="AlphaFoldDB" id="A0A9N8EBD9"/>